<dbReference type="GO" id="GO:0006281">
    <property type="term" value="P:DNA repair"/>
    <property type="evidence" value="ECO:0007669"/>
    <property type="project" value="InterPro"/>
</dbReference>
<dbReference type="InterPro" id="IPR036614">
    <property type="entry name" value="RusA-like_sf"/>
</dbReference>
<dbReference type="Proteomes" id="UP001224674">
    <property type="component" value="Chromosome"/>
</dbReference>
<organism evidence="1 2">
    <name type="scientific">Auritidibacter ignavus</name>
    <dbReference type="NCBI Taxonomy" id="678932"/>
    <lineage>
        <taxon>Bacteria</taxon>
        <taxon>Bacillati</taxon>
        <taxon>Actinomycetota</taxon>
        <taxon>Actinomycetes</taxon>
        <taxon>Micrococcales</taxon>
        <taxon>Micrococcaceae</taxon>
        <taxon>Auritidibacter</taxon>
    </lineage>
</organism>
<name>A0AAJ6DCN8_9MICC</name>
<evidence type="ECO:0000313" key="2">
    <source>
        <dbReference type="Proteomes" id="UP001224674"/>
    </source>
</evidence>
<proteinExistence type="predicted"/>
<dbReference type="EMBL" id="CP122566">
    <property type="protein sequence ID" value="WGH93855.1"/>
    <property type="molecule type" value="Genomic_DNA"/>
</dbReference>
<protein>
    <submittedName>
        <fullName evidence="1">Uncharacterized protein</fullName>
    </submittedName>
</protein>
<dbReference type="GO" id="GO:0000287">
    <property type="term" value="F:magnesium ion binding"/>
    <property type="evidence" value="ECO:0007669"/>
    <property type="project" value="InterPro"/>
</dbReference>
<dbReference type="RefSeq" id="WP_279675139.1">
    <property type="nucleotide sequence ID" value="NZ_CP122566.1"/>
</dbReference>
<dbReference type="AlphaFoldDB" id="A0AAJ6DCN8"/>
<accession>A0AAJ6DCN8</accession>
<dbReference type="GO" id="GO:0006310">
    <property type="term" value="P:DNA recombination"/>
    <property type="evidence" value="ECO:0007669"/>
    <property type="project" value="InterPro"/>
</dbReference>
<gene>
    <name evidence="1" type="ORF">QDX21_03390</name>
</gene>
<sequence>MTPDEILGLPEGYLASMLTAPSHTLFVPLQQSGWVNTNHREHWAVRNRKTQEWRTATSWVARSSKIGPYQHISVTAHVHKTTNRAYDAHNLLPTAKAMVDGLVDAGVIPDDNNTYLTGPDMRHGKKQPDNPGITLHITATKE</sequence>
<reference evidence="1 2" key="1">
    <citation type="submission" date="2023-03" db="EMBL/GenBank/DDBJ databases">
        <title>Complete genome sequences of several Auritidibacter ignavus strains isolated from ear infections.</title>
        <authorList>
            <person name="Baehr T."/>
            <person name="Baumhoegger A.M."/>
        </authorList>
    </citation>
    <scope>NUCLEOTIDE SEQUENCE [LARGE SCALE GENOMIC DNA]</scope>
    <source>
        <strain evidence="1 2">BABAE-6</strain>
    </source>
</reference>
<dbReference type="SUPFAM" id="SSF103084">
    <property type="entry name" value="Holliday junction resolvase RusA"/>
    <property type="match status" value="1"/>
</dbReference>
<dbReference type="Gene3D" id="3.30.1330.70">
    <property type="entry name" value="Holliday junction resolvase RusA"/>
    <property type="match status" value="1"/>
</dbReference>
<keyword evidence="2" id="KW-1185">Reference proteome</keyword>
<evidence type="ECO:0000313" key="1">
    <source>
        <dbReference type="EMBL" id="WGH93855.1"/>
    </source>
</evidence>